<keyword evidence="1" id="KW-1133">Transmembrane helix</keyword>
<evidence type="ECO:0000256" key="1">
    <source>
        <dbReference type="SAM" id="Phobius"/>
    </source>
</evidence>
<sequence length="130" mass="15300">MRNYIVYFLTSLFLLFVVESKINVKTLRNDYTHHNSQNLPKRANRLNQTYEKLSMQQSPDDASNAYSLELTEDDFQLSDTFQAMVVFASIFTLVYIFGLKSFKRLKPTIHGFLSEFDSVKRFILIRSIRI</sequence>
<feature type="transmembrane region" description="Helical" evidence="1">
    <location>
        <begin position="80"/>
        <end position="99"/>
    </location>
</feature>
<keyword evidence="1" id="KW-0812">Transmembrane</keyword>
<evidence type="ECO:0000313" key="3">
    <source>
        <dbReference type="Proteomes" id="UP000618240"/>
    </source>
</evidence>
<organism evidence="2 3">
    <name type="scientific">Chryseobacterium tagetis</name>
    <dbReference type="NCBI Taxonomy" id="2801334"/>
    <lineage>
        <taxon>Bacteria</taxon>
        <taxon>Pseudomonadati</taxon>
        <taxon>Bacteroidota</taxon>
        <taxon>Flavobacteriia</taxon>
        <taxon>Flavobacteriales</taxon>
        <taxon>Weeksellaceae</taxon>
        <taxon>Chryseobacterium group</taxon>
        <taxon>Chryseobacterium</taxon>
    </lineage>
</organism>
<reference evidence="2 3" key="1">
    <citation type="submission" date="2021-09" db="EMBL/GenBank/DDBJ databases">
        <title>Genome sequencing and assembly of Chryseobacterium sp. RG1.</title>
        <authorList>
            <person name="Chhetri G."/>
        </authorList>
    </citation>
    <scope>NUCLEOTIDE SEQUENCE [LARGE SCALE GENOMIC DNA]</scope>
    <source>
        <strain evidence="2 3">RG1</strain>
    </source>
</reference>
<gene>
    <name evidence="2" type="ORF">JI747_015455</name>
</gene>
<name>A0ABS8A6M4_9FLAO</name>
<protein>
    <submittedName>
        <fullName evidence="2">Uncharacterized protein</fullName>
    </submittedName>
</protein>
<comment type="caution">
    <text evidence="2">The sequence shown here is derived from an EMBL/GenBank/DDBJ whole genome shotgun (WGS) entry which is preliminary data.</text>
</comment>
<keyword evidence="3" id="KW-1185">Reference proteome</keyword>
<evidence type="ECO:0000313" key="2">
    <source>
        <dbReference type="EMBL" id="MCA6068580.1"/>
    </source>
</evidence>
<dbReference type="EMBL" id="JAERSE020000004">
    <property type="protein sequence ID" value="MCA6068580.1"/>
    <property type="molecule type" value="Genomic_DNA"/>
</dbReference>
<keyword evidence="1" id="KW-0472">Membrane</keyword>
<proteinExistence type="predicted"/>
<accession>A0ABS8A6M4</accession>
<dbReference type="Proteomes" id="UP000618240">
    <property type="component" value="Unassembled WGS sequence"/>
</dbReference>
<dbReference type="RefSeq" id="WP_225689788.1">
    <property type="nucleotide sequence ID" value="NZ_JAERSE020000004.1"/>
</dbReference>